<protein>
    <recommendedName>
        <fullName evidence="3">Glutamate synthase</fullName>
    </recommendedName>
</protein>
<feature type="non-terminal residue" evidence="1">
    <location>
        <position position="1"/>
    </location>
</feature>
<evidence type="ECO:0000313" key="1">
    <source>
        <dbReference type="EMBL" id="EER15276.1"/>
    </source>
</evidence>
<dbReference type="GeneID" id="9046006"/>
<reference evidence="1 2" key="1">
    <citation type="submission" date="2008-07" db="EMBL/GenBank/DDBJ databases">
        <authorList>
            <person name="El-Sayed N."/>
            <person name="Caler E."/>
            <person name="Inman J."/>
            <person name="Amedeo P."/>
            <person name="Hass B."/>
            <person name="Wortman J."/>
        </authorList>
    </citation>
    <scope>NUCLEOTIDE SEQUENCE [LARGE SCALE GENOMIC DNA]</scope>
    <source>
        <strain evidence="2">ATCC 50983 / TXsc</strain>
    </source>
</reference>
<evidence type="ECO:0000313" key="2">
    <source>
        <dbReference type="Proteomes" id="UP000007800"/>
    </source>
</evidence>
<proteinExistence type="predicted"/>
<dbReference type="PANTHER" id="PTHR43100">
    <property type="entry name" value="GLUTAMATE SYNTHASE [NADPH] SMALL CHAIN"/>
    <property type="match status" value="1"/>
</dbReference>
<dbReference type="InParanoid" id="C5KJR7"/>
<evidence type="ECO:0008006" key="3">
    <source>
        <dbReference type="Google" id="ProtNLM"/>
    </source>
</evidence>
<gene>
    <name evidence="1" type="ORF">Pmar_PMAR009376</name>
</gene>
<dbReference type="InterPro" id="IPR036188">
    <property type="entry name" value="FAD/NAD-bd_sf"/>
</dbReference>
<organism evidence="2">
    <name type="scientific">Perkinsus marinus (strain ATCC 50983 / TXsc)</name>
    <dbReference type="NCBI Taxonomy" id="423536"/>
    <lineage>
        <taxon>Eukaryota</taxon>
        <taxon>Sar</taxon>
        <taxon>Alveolata</taxon>
        <taxon>Perkinsozoa</taxon>
        <taxon>Perkinsea</taxon>
        <taxon>Perkinsida</taxon>
        <taxon>Perkinsidae</taxon>
        <taxon>Perkinsus</taxon>
    </lineage>
</organism>
<dbReference type="RefSeq" id="XP_002783480.1">
    <property type="nucleotide sequence ID" value="XM_002783434.1"/>
</dbReference>
<keyword evidence="2" id="KW-1185">Reference proteome</keyword>
<name>C5KJR7_PERM5</name>
<dbReference type="SUPFAM" id="SSF51905">
    <property type="entry name" value="FAD/NAD(P)-binding domain"/>
    <property type="match status" value="1"/>
</dbReference>
<sequence>SEHTYPCDLALLAMGFTGPDQVVDQGALPRKEGCFDAEYGSYIVNSASLSGIGTEAPVFAAGDCRRGASLIVTALAEGRDVAAVIDSFSSRLLLCVTAVCASLG</sequence>
<dbReference type="Proteomes" id="UP000007800">
    <property type="component" value="Unassembled WGS sequence"/>
</dbReference>
<dbReference type="PANTHER" id="PTHR43100:SF1">
    <property type="entry name" value="GLUTAMATE SYNTHASE [NADPH] SMALL CHAIN"/>
    <property type="match status" value="1"/>
</dbReference>
<dbReference type="InterPro" id="IPR051394">
    <property type="entry name" value="Glutamate_Synthase"/>
</dbReference>
<dbReference type="AlphaFoldDB" id="C5KJR7"/>
<dbReference type="EMBL" id="GG673644">
    <property type="protein sequence ID" value="EER15276.1"/>
    <property type="molecule type" value="Genomic_DNA"/>
</dbReference>
<accession>C5KJR7</accession>
<dbReference type="Gene3D" id="3.50.50.60">
    <property type="entry name" value="FAD/NAD(P)-binding domain"/>
    <property type="match status" value="1"/>
</dbReference>
<dbReference type="OrthoDB" id="4327079at2759"/>